<protein>
    <submittedName>
        <fullName evidence="7">TauD/TfdA family dioxygenase</fullName>
    </submittedName>
</protein>
<dbReference type="GO" id="GO:0046872">
    <property type="term" value="F:metal ion binding"/>
    <property type="evidence" value="ECO:0007669"/>
    <property type="project" value="UniProtKB-KW"/>
</dbReference>
<dbReference type="GO" id="GO:0016706">
    <property type="term" value="F:2-oxoglutarate-dependent dioxygenase activity"/>
    <property type="evidence" value="ECO:0007669"/>
    <property type="project" value="UniProtKB-ARBA"/>
</dbReference>
<reference evidence="7" key="2">
    <citation type="submission" date="2021-04" db="EMBL/GenBank/DDBJ databases">
        <title>Isolation and genomic analysis of the ibuprofen-degrading bacterium Sphingomonas strain MPO218.</title>
        <authorList>
            <person name="Aulestia M."/>
            <person name="Flores A."/>
            <person name="Mangas E.L."/>
            <person name="Perez-Pulido A.J."/>
            <person name="Santero E."/>
            <person name="Camacho E.M."/>
        </authorList>
    </citation>
    <scope>NUCLEOTIDE SEQUENCE</scope>
    <source>
        <strain evidence="7">MPO218</strain>
    </source>
</reference>
<dbReference type="AlphaFoldDB" id="A0A975D3N6"/>
<evidence type="ECO:0000256" key="1">
    <source>
        <dbReference type="ARBA" id="ARBA00005896"/>
    </source>
</evidence>
<dbReference type="InterPro" id="IPR042098">
    <property type="entry name" value="TauD-like_sf"/>
</dbReference>
<evidence type="ECO:0000256" key="2">
    <source>
        <dbReference type="ARBA" id="ARBA00022723"/>
    </source>
</evidence>
<evidence type="ECO:0000313" key="8">
    <source>
        <dbReference type="Proteomes" id="UP000664914"/>
    </source>
</evidence>
<gene>
    <name evidence="7" type="ORF">HRJ34_22640</name>
</gene>
<dbReference type="PANTHER" id="PTHR43779">
    <property type="entry name" value="DIOXYGENASE RV0097-RELATED"/>
    <property type="match status" value="1"/>
</dbReference>
<keyword evidence="2" id="KW-0479">Metal-binding</keyword>
<dbReference type="RefSeq" id="WP_208632456.1">
    <property type="nucleotide sequence ID" value="NZ_CP059319.1"/>
</dbReference>
<keyword evidence="3 7" id="KW-0223">Dioxygenase</keyword>
<feature type="domain" description="TauD/TfdA-like" evidence="6">
    <location>
        <begin position="5"/>
        <end position="296"/>
    </location>
</feature>
<name>A0A975D3N6_9SPHN</name>
<dbReference type="SUPFAM" id="SSF51197">
    <property type="entry name" value="Clavaminate synthase-like"/>
    <property type="match status" value="1"/>
</dbReference>
<dbReference type="InterPro" id="IPR003819">
    <property type="entry name" value="TauD/TfdA-like"/>
</dbReference>
<evidence type="ECO:0000256" key="5">
    <source>
        <dbReference type="ARBA" id="ARBA00023004"/>
    </source>
</evidence>
<accession>A0A975D3N6</accession>
<reference evidence="7" key="1">
    <citation type="submission" date="2020-07" db="EMBL/GenBank/DDBJ databases">
        <authorList>
            <person name="Camacho E."/>
        </authorList>
    </citation>
    <scope>NUCLEOTIDE SEQUENCE</scope>
    <source>
        <strain evidence="7">MPO218</strain>
    </source>
</reference>
<dbReference type="Gene3D" id="3.60.130.10">
    <property type="entry name" value="Clavaminate synthase-like"/>
    <property type="match status" value="1"/>
</dbReference>
<dbReference type="Proteomes" id="UP000664914">
    <property type="component" value="Chromosome"/>
</dbReference>
<evidence type="ECO:0000256" key="4">
    <source>
        <dbReference type="ARBA" id="ARBA00023002"/>
    </source>
</evidence>
<sequence length="313" mass="34941">MPIAIERLSPHVGARITLDPARIGDPALTDALRRAFADHGVLLFPRIGTSPDIHVALSRCFGTLQVHPVNKNQVEGFPEVVDMSYTPPSRPGDLSYHAVYRIEGRALAGWLPWHFDLSYMAEINHGSMLRALEVPPEGGRTGFMDRIRLYELLPDDLKRRIEGLGVVYRFQPDMMKRRYCRPADMALVAPSMKAGMFDGDVLDRDFPPVVHPMVYTERDTGRKVLNVAPLFAVGIAGRDDPEGDALLGAVIDHCCTADFAYFHQWAVGDMIIWDNWRAMHSAEGVPPHYPRRMQRTSLAGDYGLGRVLGRGEG</sequence>
<dbReference type="PANTHER" id="PTHR43779:SF3">
    <property type="entry name" value="(3R)-3-[(CARBOXYMETHYL)AMINO]FATTY ACID OXYGENASE_DECARBOXYLASE"/>
    <property type="match status" value="1"/>
</dbReference>
<comment type="similarity">
    <text evidence="1">Belongs to the TfdA dioxygenase family.</text>
</comment>
<keyword evidence="5" id="KW-0408">Iron</keyword>
<evidence type="ECO:0000313" key="7">
    <source>
        <dbReference type="EMBL" id="QTH21085.1"/>
    </source>
</evidence>
<evidence type="ECO:0000259" key="6">
    <source>
        <dbReference type="Pfam" id="PF02668"/>
    </source>
</evidence>
<keyword evidence="4" id="KW-0560">Oxidoreductase</keyword>
<proteinExistence type="inferred from homology"/>
<dbReference type="InterPro" id="IPR051178">
    <property type="entry name" value="TfdA_dioxygenase"/>
</dbReference>
<dbReference type="Pfam" id="PF02668">
    <property type="entry name" value="TauD"/>
    <property type="match status" value="1"/>
</dbReference>
<dbReference type="EMBL" id="CP059319">
    <property type="protein sequence ID" value="QTH21085.1"/>
    <property type="molecule type" value="Genomic_DNA"/>
</dbReference>
<evidence type="ECO:0000256" key="3">
    <source>
        <dbReference type="ARBA" id="ARBA00022964"/>
    </source>
</evidence>
<organism evidence="7 8">
    <name type="scientific">Rhizorhabdus wittichii</name>
    <dbReference type="NCBI Taxonomy" id="160791"/>
    <lineage>
        <taxon>Bacteria</taxon>
        <taxon>Pseudomonadati</taxon>
        <taxon>Pseudomonadota</taxon>
        <taxon>Alphaproteobacteria</taxon>
        <taxon>Sphingomonadales</taxon>
        <taxon>Sphingomonadaceae</taxon>
        <taxon>Rhizorhabdus</taxon>
    </lineage>
</organism>